<keyword evidence="1" id="KW-0238">DNA-binding</keyword>
<evidence type="ECO:0000313" key="3">
    <source>
        <dbReference type="EMBL" id="VAX10493.1"/>
    </source>
</evidence>
<protein>
    <submittedName>
        <fullName evidence="3">Mobile element protein</fullName>
    </submittedName>
</protein>
<dbReference type="AlphaFoldDB" id="A0A3B1BEK5"/>
<dbReference type="Gene3D" id="1.10.150.130">
    <property type="match status" value="1"/>
</dbReference>
<name>A0A3B1BEK5_9ZZZZ</name>
<dbReference type="Pfam" id="PF13495">
    <property type="entry name" value="Phage_int_SAM_4"/>
    <property type="match status" value="1"/>
</dbReference>
<proteinExistence type="predicted"/>
<dbReference type="EMBL" id="UOFX01000072">
    <property type="protein sequence ID" value="VAX10493.1"/>
    <property type="molecule type" value="Genomic_DNA"/>
</dbReference>
<dbReference type="InterPro" id="IPR004107">
    <property type="entry name" value="Integrase_SAM-like_N"/>
</dbReference>
<feature type="domain" description="Core-binding (CB)" evidence="2">
    <location>
        <begin position="17"/>
        <end position="97"/>
    </location>
</feature>
<organism evidence="3">
    <name type="scientific">hydrothermal vent metagenome</name>
    <dbReference type="NCBI Taxonomy" id="652676"/>
    <lineage>
        <taxon>unclassified sequences</taxon>
        <taxon>metagenomes</taxon>
        <taxon>ecological metagenomes</taxon>
    </lineage>
</organism>
<reference evidence="3" key="1">
    <citation type="submission" date="2018-06" db="EMBL/GenBank/DDBJ databases">
        <authorList>
            <person name="Zhirakovskaya E."/>
        </authorList>
    </citation>
    <scope>NUCLEOTIDE SEQUENCE</scope>
</reference>
<dbReference type="InterPro" id="IPR044068">
    <property type="entry name" value="CB"/>
</dbReference>
<dbReference type="InterPro" id="IPR010998">
    <property type="entry name" value="Integrase_recombinase_N"/>
</dbReference>
<dbReference type="PROSITE" id="PS51900">
    <property type="entry name" value="CB"/>
    <property type="match status" value="1"/>
</dbReference>
<sequence length="127" mass="14787">MAYQRSRVQSPYTPKPGKLLDQVREVLRYHHYAIRTESSYVRWIVQYIRFNGTRHPKEMGKAEIERFLSHLAINRNVAAATQSQALNAIVFLYRDVLHIPIDQELQPVKAKKKKRLPTGFCRIVVAG</sequence>
<gene>
    <name evidence="3" type="ORF">MNBD_GAMMA26-102</name>
</gene>
<evidence type="ECO:0000259" key="2">
    <source>
        <dbReference type="PROSITE" id="PS51900"/>
    </source>
</evidence>
<dbReference type="GO" id="GO:0015074">
    <property type="term" value="P:DNA integration"/>
    <property type="evidence" value="ECO:0007669"/>
    <property type="project" value="InterPro"/>
</dbReference>
<accession>A0A3B1BEK5</accession>
<dbReference type="GO" id="GO:0003677">
    <property type="term" value="F:DNA binding"/>
    <property type="evidence" value="ECO:0007669"/>
    <property type="project" value="UniProtKB-KW"/>
</dbReference>
<evidence type="ECO:0000256" key="1">
    <source>
        <dbReference type="ARBA" id="ARBA00023125"/>
    </source>
</evidence>